<keyword evidence="9" id="KW-1185">Reference proteome</keyword>
<keyword evidence="5" id="KW-0539">Nucleus</keyword>
<dbReference type="PROSITE" id="PS00463">
    <property type="entry name" value="ZN2_CY6_FUNGAL_1"/>
    <property type="match status" value="1"/>
</dbReference>
<dbReference type="CDD" id="cd00067">
    <property type="entry name" value="GAL4"/>
    <property type="match status" value="2"/>
</dbReference>
<dbReference type="CDD" id="cd12148">
    <property type="entry name" value="fungal_TF_MHR"/>
    <property type="match status" value="1"/>
</dbReference>
<dbReference type="GO" id="GO:0008270">
    <property type="term" value="F:zinc ion binding"/>
    <property type="evidence" value="ECO:0007669"/>
    <property type="project" value="InterPro"/>
</dbReference>
<dbReference type="AlphaFoldDB" id="A0A9P9A6D3"/>
<reference evidence="8" key="1">
    <citation type="journal article" date="2021" name="Nat. Commun.">
        <title>Genetic determinants of endophytism in the Arabidopsis root mycobiome.</title>
        <authorList>
            <person name="Mesny F."/>
            <person name="Miyauchi S."/>
            <person name="Thiergart T."/>
            <person name="Pickel B."/>
            <person name="Atanasova L."/>
            <person name="Karlsson M."/>
            <person name="Huettel B."/>
            <person name="Barry K.W."/>
            <person name="Haridas S."/>
            <person name="Chen C."/>
            <person name="Bauer D."/>
            <person name="Andreopoulos W."/>
            <person name="Pangilinan J."/>
            <person name="LaButti K."/>
            <person name="Riley R."/>
            <person name="Lipzen A."/>
            <person name="Clum A."/>
            <person name="Drula E."/>
            <person name="Henrissat B."/>
            <person name="Kohler A."/>
            <person name="Grigoriev I.V."/>
            <person name="Martin F.M."/>
            <person name="Hacquard S."/>
        </authorList>
    </citation>
    <scope>NUCLEOTIDE SEQUENCE</scope>
    <source>
        <strain evidence="8">MPI-SDFR-AT-0117</strain>
    </source>
</reference>
<gene>
    <name evidence="8" type="ORF">F5X68DRAFT_265809</name>
</gene>
<dbReference type="PROSITE" id="PS50048">
    <property type="entry name" value="ZN2_CY6_FUNGAL_2"/>
    <property type="match status" value="2"/>
</dbReference>
<accession>A0A9P9A6D3</accession>
<dbReference type="InterPro" id="IPR007219">
    <property type="entry name" value="XnlR_reg_dom"/>
</dbReference>
<evidence type="ECO:0000256" key="1">
    <source>
        <dbReference type="ARBA" id="ARBA00004123"/>
    </source>
</evidence>
<proteinExistence type="predicted"/>
<dbReference type="SMART" id="SM00066">
    <property type="entry name" value="GAL4"/>
    <property type="match status" value="2"/>
</dbReference>
<evidence type="ECO:0000313" key="9">
    <source>
        <dbReference type="Proteomes" id="UP000770015"/>
    </source>
</evidence>
<dbReference type="OrthoDB" id="4685598at2759"/>
<organism evidence="8 9">
    <name type="scientific">Plectosphaerella plurivora</name>
    <dbReference type="NCBI Taxonomy" id="936078"/>
    <lineage>
        <taxon>Eukaryota</taxon>
        <taxon>Fungi</taxon>
        <taxon>Dikarya</taxon>
        <taxon>Ascomycota</taxon>
        <taxon>Pezizomycotina</taxon>
        <taxon>Sordariomycetes</taxon>
        <taxon>Hypocreomycetidae</taxon>
        <taxon>Glomerellales</taxon>
        <taxon>Plectosphaerellaceae</taxon>
        <taxon>Plectosphaerella</taxon>
    </lineage>
</organism>
<evidence type="ECO:0000256" key="6">
    <source>
        <dbReference type="SAM" id="MobiDB-lite"/>
    </source>
</evidence>
<dbReference type="Pfam" id="PF00172">
    <property type="entry name" value="Zn_clus"/>
    <property type="match status" value="2"/>
</dbReference>
<feature type="domain" description="Zn(2)-C6 fungal-type" evidence="7">
    <location>
        <begin position="31"/>
        <end position="61"/>
    </location>
</feature>
<feature type="region of interest" description="Disordered" evidence="6">
    <location>
        <begin position="1"/>
        <end position="28"/>
    </location>
</feature>
<keyword evidence="3" id="KW-0805">Transcription regulation</keyword>
<dbReference type="GO" id="GO:0000981">
    <property type="term" value="F:DNA-binding transcription factor activity, RNA polymerase II-specific"/>
    <property type="evidence" value="ECO:0007669"/>
    <property type="project" value="InterPro"/>
</dbReference>
<dbReference type="EMBL" id="JAGSXJ010000039">
    <property type="protein sequence ID" value="KAH6664750.1"/>
    <property type="molecule type" value="Genomic_DNA"/>
</dbReference>
<evidence type="ECO:0000259" key="7">
    <source>
        <dbReference type="PROSITE" id="PS50048"/>
    </source>
</evidence>
<feature type="region of interest" description="Disordered" evidence="6">
    <location>
        <begin position="662"/>
        <end position="683"/>
    </location>
</feature>
<evidence type="ECO:0000256" key="5">
    <source>
        <dbReference type="ARBA" id="ARBA00023242"/>
    </source>
</evidence>
<dbReference type="GO" id="GO:0003677">
    <property type="term" value="F:DNA binding"/>
    <property type="evidence" value="ECO:0007669"/>
    <property type="project" value="InterPro"/>
</dbReference>
<keyword evidence="4" id="KW-0804">Transcription</keyword>
<dbReference type="Pfam" id="PF04082">
    <property type="entry name" value="Fungal_trans"/>
    <property type="match status" value="1"/>
</dbReference>
<dbReference type="PANTHER" id="PTHR47338">
    <property type="entry name" value="ZN(II)2CYS6 TRANSCRIPTION FACTOR (EUROFUNG)-RELATED"/>
    <property type="match status" value="1"/>
</dbReference>
<comment type="caution">
    <text evidence="8">The sequence shown here is derived from an EMBL/GenBank/DDBJ whole genome shotgun (WGS) entry which is preliminary data.</text>
</comment>
<evidence type="ECO:0000313" key="8">
    <source>
        <dbReference type="EMBL" id="KAH6664750.1"/>
    </source>
</evidence>
<keyword evidence="2" id="KW-0479">Metal-binding</keyword>
<sequence length="750" mass="81824">MAPRPSSSESRSSSVRVPGLDSTSGRRSDNVCWQCRQRKVGCDGRRASCGNCERLGFSCSYSYLTSSTTTTSESLCAPSLHVPRRRGQQACTACRRRKIRCDGHLPGCGRCSRMGLGCVYNSLRRRLPDVDSVQDVGPHPEHPIINDSESDNLLTDHAITTLLRSPLGQLSLDVFFQRVAPIPVFSFLHRATVMEQNLGGTLHPALHLALFGIAILFADPDSELGSSGSASSRGAKAVDAAERMVVADGLETPSVVKLQALTLVIQHRAMSRRFSKAFMLAALAVRAAMALRLNYELAPSAAVPFLARESCRRLVWSLYMTDTTLAAGYDCFTLMRPEVIAIQLPCDDHCFMMDIPQETMPLLPMTGTTPSESTAAPPPELPQLSLLALTVRVLWLRQRVLQFTKEAVAASSAGPVQVQAATLEADLAAFQESLPTQLRLSQYAISLHAHLPTLAAYLKVHVTYLATRCILYRLALDGLKEALPLRARSLFAPDLLAQWQDRCVQSARAMARLFKSTLHIQTGTETVRLDVDLAVVVYQCARILAYASVTDTQSGAPPEEIEPHLVTCQKFMDRMFADCAAVADIKADLSDLIDAINGPPRDDAHRGKIASCVDLQHGQDDQLSSPGHRHILSKHSMIGRMDATGNLLKGSFKDLRHPFAGGHDHAVDDEENADNNTQNEVQGCPSYFPTSGATGITSPFPRPVLPTAFTQQSDAGPLDVDEMFSVQDLDIWGFYTFDPVDLGLSPPQSH</sequence>
<dbReference type="InterPro" id="IPR050815">
    <property type="entry name" value="TF_fung"/>
</dbReference>
<feature type="compositionally biased region" description="Low complexity" evidence="6">
    <location>
        <begin position="1"/>
        <end position="18"/>
    </location>
</feature>
<dbReference type="Gene3D" id="4.10.240.10">
    <property type="entry name" value="Zn(2)-C6 fungal-type DNA-binding domain"/>
    <property type="match status" value="2"/>
</dbReference>
<dbReference type="SMART" id="SM00906">
    <property type="entry name" value="Fungal_trans"/>
    <property type="match status" value="1"/>
</dbReference>
<comment type="subcellular location">
    <subcellularLocation>
        <location evidence="1">Nucleus</location>
    </subcellularLocation>
</comment>
<dbReference type="InterPro" id="IPR036864">
    <property type="entry name" value="Zn2-C6_fun-type_DNA-bd_sf"/>
</dbReference>
<dbReference type="PANTHER" id="PTHR47338:SF7">
    <property type="entry name" value="ZN(II)2CYS6 TRANSCRIPTION FACTOR (EUROFUNG)"/>
    <property type="match status" value="1"/>
</dbReference>
<feature type="domain" description="Zn(2)-C6 fungal-type" evidence="7">
    <location>
        <begin position="90"/>
        <end position="120"/>
    </location>
</feature>
<evidence type="ECO:0000256" key="3">
    <source>
        <dbReference type="ARBA" id="ARBA00023015"/>
    </source>
</evidence>
<dbReference type="Proteomes" id="UP000770015">
    <property type="component" value="Unassembled WGS sequence"/>
</dbReference>
<dbReference type="GO" id="GO:0006351">
    <property type="term" value="P:DNA-templated transcription"/>
    <property type="evidence" value="ECO:0007669"/>
    <property type="project" value="InterPro"/>
</dbReference>
<protein>
    <recommendedName>
        <fullName evidence="7">Zn(2)-C6 fungal-type domain-containing protein</fullName>
    </recommendedName>
</protein>
<dbReference type="SUPFAM" id="SSF57701">
    <property type="entry name" value="Zn2/Cys6 DNA-binding domain"/>
    <property type="match status" value="2"/>
</dbReference>
<evidence type="ECO:0000256" key="2">
    <source>
        <dbReference type="ARBA" id="ARBA00022723"/>
    </source>
</evidence>
<dbReference type="GO" id="GO:0005634">
    <property type="term" value="C:nucleus"/>
    <property type="evidence" value="ECO:0007669"/>
    <property type="project" value="UniProtKB-SubCell"/>
</dbReference>
<name>A0A9P9A6D3_9PEZI</name>
<evidence type="ECO:0000256" key="4">
    <source>
        <dbReference type="ARBA" id="ARBA00023163"/>
    </source>
</evidence>
<dbReference type="InterPro" id="IPR001138">
    <property type="entry name" value="Zn2Cys6_DnaBD"/>
</dbReference>